<dbReference type="EMBL" id="JAAOIV010000007">
    <property type="protein sequence ID" value="NHN56307.1"/>
    <property type="molecule type" value="Genomic_DNA"/>
</dbReference>
<protein>
    <recommendedName>
        <fullName evidence="4">Integral membrane protein</fullName>
    </recommendedName>
</protein>
<feature type="transmembrane region" description="Helical" evidence="1">
    <location>
        <begin position="15"/>
        <end position="34"/>
    </location>
</feature>
<keyword evidence="1" id="KW-0812">Transmembrane</keyword>
<evidence type="ECO:0000256" key="1">
    <source>
        <dbReference type="SAM" id="Phobius"/>
    </source>
</evidence>
<reference evidence="2" key="1">
    <citation type="submission" date="2020-03" db="EMBL/GenBank/DDBJ databases">
        <title>Draft sequencing of Calidifontibacter sp. DB0510.</title>
        <authorList>
            <person name="Kim D.-U."/>
        </authorList>
    </citation>
    <scope>NUCLEOTIDE SEQUENCE</scope>
    <source>
        <strain evidence="2">DB0510</strain>
    </source>
</reference>
<dbReference type="AlphaFoldDB" id="A0A967B658"/>
<name>A0A967B658_9MICO</name>
<dbReference type="RefSeq" id="WP_166196927.1">
    <property type="nucleotide sequence ID" value="NZ_JAAOIV010000007.1"/>
</dbReference>
<evidence type="ECO:0000313" key="2">
    <source>
        <dbReference type="EMBL" id="NHN56307.1"/>
    </source>
</evidence>
<keyword evidence="3" id="KW-1185">Reference proteome</keyword>
<keyword evidence="1" id="KW-1133">Transmembrane helix</keyword>
<dbReference type="Proteomes" id="UP000744769">
    <property type="component" value="Unassembled WGS sequence"/>
</dbReference>
<organism evidence="2 3">
    <name type="scientific">Metallococcus carri</name>
    <dbReference type="NCBI Taxonomy" id="1656884"/>
    <lineage>
        <taxon>Bacteria</taxon>
        <taxon>Bacillati</taxon>
        <taxon>Actinomycetota</taxon>
        <taxon>Actinomycetes</taxon>
        <taxon>Micrococcales</taxon>
        <taxon>Dermacoccaceae</taxon>
        <taxon>Metallococcus</taxon>
    </lineage>
</organism>
<comment type="caution">
    <text evidence="2">The sequence shown here is derived from an EMBL/GenBank/DDBJ whole genome shotgun (WGS) entry which is preliminary data.</text>
</comment>
<accession>A0A967B658</accession>
<sequence length="292" mass="31946">MDFSVAQLLGPERQAVAWMLVSFIGTGGLTRLATRRIRARQMTPSRRKLFRDIHIAGVHVHHQVWGMLIVLVVGLLHVTYEPHGRALVAVAIFLGVGTALALDEFAMWVHVEDVYWSAHGRKSISALLVAAAILLAMTLGADPLGWWAPSRPWLIASACLTVACSLGCALKGKLPFAVIGLFLPPVAAVGAVRLAKPGSWWARRWYAAGSRRDVRSRARFGPAYERRWAMIRDLIGGDHERVSALAPSTPNPSPVPGLLPARNLRPAPRCTQLVRGRRPVERQCHRGGLVSS</sequence>
<proteinExistence type="predicted"/>
<feature type="transmembrane region" description="Helical" evidence="1">
    <location>
        <begin position="123"/>
        <end position="141"/>
    </location>
</feature>
<evidence type="ECO:0000313" key="3">
    <source>
        <dbReference type="Proteomes" id="UP000744769"/>
    </source>
</evidence>
<keyword evidence="1" id="KW-0472">Membrane</keyword>
<feature type="transmembrane region" description="Helical" evidence="1">
    <location>
        <begin position="177"/>
        <end position="195"/>
    </location>
</feature>
<feature type="transmembrane region" description="Helical" evidence="1">
    <location>
        <begin position="55"/>
        <end position="80"/>
    </location>
</feature>
<gene>
    <name evidence="2" type="ORF">G9U51_11020</name>
</gene>
<evidence type="ECO:0008006" key="4">
    <source>
        <dbReference type="Google" id="ProtNLM"/>
    </source>
</evidence>
<feature type="transmembrane region" description="Helical" evidence="1">
    <location>
        <begin position="86"/>
        <end position="111"/>
    </location>
</feature>